<comment type="catalytic activity">
    <reaction evidence="7">
        <text>ATP + H2O = ADP + phosphate + H(+)</text>
        <dbReference type="Rhea" id="RHEA:13065"/>
        <dbReference type="ChEBI" id="CHEBI:15377"/>
        <dbReference type="ChEBI" id="CHEBI:15378"/>
        <dbReference type="ChEBI" id="CHEBI:30616"/>
        <dbReference type="ChEBI" id="CHEBI:43474"/>
        <dbReference type="ChEBI" id="CHEBI:456216"/>
        <dbReference type="EC" id="5.6.2.3"/>
    </reaction>
</comment>
<evidence type="ECO:0000256" key="1">
    <source>
        <dbReference type="ARBA" id="ARBA00001966"/>
    </source>
</evidence>
<evidence type="ECO:0000256" key="6">
    <source>
        <dbReference type="ARBA" id="ARBA00044969"/>
    </source>
</evidence>
<dbReference type="InterPro" id="IPR014001">
    <property type="entry name" value="Helicase_ATP-bd"/>
</dbReference>
<dbReference type="GO" id="GO:0003676">
    <property type="term" value="F:nucleic acid binding"/>
    <property type="evidence" value="ECO:0007669"/>
    <property type="project" value="InterPro"/>
</dbReference>
<name>A0AAE4APT4_9BACT</name>
<evidence type="ECO:0000256" key="3">
    <source>
        <dbReference type="ARBA" id="ARBA00022801"/>
    </source>
</evidence>
<dbReference type="EMBL" id="JAUSVL010000001">
    <property type="protein sequence ID" value="MDQ0290876.1"/>
    <property type="molecule type" value="Genomic_DNA"/>
</dbReference>
<dbReference type="GO" id="GO:0043139">
    <property type="term" value="F:5'-3' DNA helicase activity"/>
    <property type="evidence" value="ECO:0007669"/>
    <property type="project" value="UniProtKB-EC"/>
</dbReference>
<comment type="caution">
    <text evidence="9">The sequence shown here is derived from an EMBL/GenBank/DDBJ whole genome shotgun (WGS) entry which is preliminary data.</text>
</comment>
<keyword evidence="2" id="KW-0547">Nucleotide-binding</keyword>
<dbReference type="Gene3D" id="3.40.50.300">
    <property type="entry name" value="P-loop containing nucleotide triphosphate hydrolases"/>
    <property type="match status" value="2"/>
</dbReference>
<evidence type="ECO:0000259" key="8">
    <source>
        <dbReference type="PROSITE" id="PS51193"/>
    </source>
</evidence>
<comment type="similarity">
    <text evidence="5">Belongs to the helicase family. DinG subfamily.</text>
</comment>
<protein>
    <recommendedName>
        <fullName evidence="6">DNA 5'-3' helicase</fullName>
        <ecNumber evidence="6">5.6.2.3</ecNumber>
    </recommendedName>
</protein>
<evidence type="ECO:0000313" key="9">
    <source>
        <dbReference type="EMBL" id="MDQ0290876.1"/>
    </source>
</evidence>
<dbReference type="RefSeq" id="WP_307262872.1">
    <property type="nucleotide sequence ID" value="NZ_JAUSVL010000001.1"/>
</dbReference>
<dbReference type="SUPFAM" id="SSF52540">
    <property type="entry name" value="P-loop containing nucleoside triphosphate hydrolases"/>
    <property type="match status" value="1"/>
</dbReference>
<accession>A0AAE4APT4</accession>
<gene>
    <name evidence="9" type="ORF">J3R75_002983</name>
</gene>
<dbReference type="InterPro" id="IPR014013">
    <property type="entry name" value="Helic_SF1/SF2_ATP-bd_DinG/Rad3"/>
</dbReference>
<dbReference type="AlphaFoldDB" id="A0AAE4APT4"/>
<dbReference type="FunFam" id="3.40.50.300:FF:000437">
    <property type="entry name" value="ATP-dependent DNA helicase DinG"/>
    <property type="match status" value="1"/>
</dbReference>
<feature type="domain" description="Helicase ATP-binding" evidence="8">
    <location>
        <begin position="20"/>
        <end position="302"/>
    </location>
</feature>
<evidence type="ECO:0000313" key="10">
    <source>
        <dbReference type="Proteomes" id="UP001238163"/>
    </source>
</evidence>
<dbReference type="InterPro" id="IPR027417">
    <property type="entry name" value="P-loop_NTPase"/>
</dbReference>
<comment type="cofactor">
    <cofactor evidence="1">
        <name>[4Fe-4S] cluster</name>
        <dbReference type="ChEBI" id="CHEBI:49883"/>
    </cofactor>
</comment>
<keyword evidence="10" id="KW-1185">Reference proteome</keyword>
<keyword evidence="9" id="KW-0347">Helicase</keyword>
<dbReference type="EC" id="5.6.2.3" evidence="6"/>
<evidence type="ECO:0000256" key="7">
    <source>
        <dbReference type="ARBA" id="ARBA00048954"/>
    </source>
</evidence>
<reference evidence="9" key="1">
    <citation type="submission" date="2023-07" db="EMBL/GenBank/DDBJ databases">
        <title>Genomic Encyclopedia of Type Strains, Phase IV (KMG-IV): sequencing the most valuable type-strain genomes for metagenomic binning, comparative biology and taxonomic classification.</title>
        <authorList>
            <person name="Goeker M."/>
        </authorList>
    </citation>
    <scope>NUCLEOTIDE SEQUENCE</scope>
    <source>
        <strain evidence="9">DSM 24202</strain>
    </source>
</reference>
<evidence type="ECO:0000256" key="2">
    <source>
        <dbReference type="ARBA" id="ARBA00022741"/>
    </source>
</evidence>
<keyword evidence="4" id="KW-0067">ATP-binding</keyword>
<dbReference type="Pfam" id="PF13307">
    <property type="entry name" value="Helicase_C_2"/>
    <property type="match status" value="1"/>
</dbReference>
<dbReference type="PANTHER" id="PTHR11472:SF34">
    <property type="entry name" value="REGULATOR OF TELOMERE ELONGATION HELICASE 1"/>
    <property type="match status" value="1"/>
</dbReference>
<dbReference type="InterPro" id="IPR006555">
    <property type="entry name" value="ATP-dep_Helicase_C"/>
</dbReference>
<dbReference type="SMART" id="SM00491">
    <property type="entry name" value="HELICc2"/>
    <property type="match status" value="1"/>
</dbReference>
<proteinExistence type="inferred from homology"/>
<dbReference type="GO" id="GO:0006139">
    <property type="term" value="P:nucleobase-containing compound metabolic process"/>
    <property type="evidence" value="ECO:0007669"/>
    <property type="project" value="InterPro"/>
</dbReference>
<dbReference type="InterPro" id="IPR045028">
    <property type="entry name" value="DinG/Rad3-like"/>
</dbReference>
<dbReference type="InterPro" id="IPR011545">
    <property type="entry name" value="DEAD/DEAH_box_helicase_dom"/>
</dbReference>
<dbReference type="SMART" id="SM00487">
    <property type="entry name" value="DEXDc"/>
    <property type="match status" value="1"/>
</dbReference>
<dbReference type="Pfam" id="PF00270">
    <property type="entry name" value="DEAD"/>
    <property type="match status" value="1"/>
</dbReference>
<evidence type="ECO:0000256" key="5">
    <source>
        <dbReference type="ARBA" id="ARBA00038058"/>
    </source>
</evidence>
<organism evidence="9 10">
    <name type="scientific">Oligosphaera ethanolica</name>
    <dbReference type="NCBI Taxonomy" id="760260"/>
    <lineage>
        <taxon>Bacteria</taxon>
        <taxon>Pseudomonadati</taxon>
        <taxon>Lentisphaerota</taxon>
        <taxon>Oligosphaeria</taxon>
        <taxon>Oligosphaerales</taxon>
        <taxon>Oligosphaeraceae</taxon>
        <taxon>Oligosphaera</taxon>
    </lineage>
</organism>
<sequence length="665" mass="74322">MSVAQTEAFFGADSPLRLASSTKAGFSYEPRPQQVAMAKAVAEALDDGANLCVEAPTGVGKTFAYLVPAYYYALATGKPVVVSTHTINLQEQIIGRDIPLLERMLDVEIRAEVAKGRGNYLCLRRLNQLADMDQTLLPDDSILGELGRLLRWAEKTSNGDRGDFPGGLSPVLWSSVCCERGTCTNKQCTFYRSCFLMKVRRSVHQAQIVVANHALFFSALAMSNDDGVSGCADPEQVSDSILPDYSAVILDEGHTLEDCAASHLGLRADTFVILRLLGRLYSDERKTGMLMAESAAPARAAVSDCRRRAVLFFQRLNDWLADQRQNPLRYTVPGHINNYLAEPLRRLDYELRQLIQREDDQSTKQELTAAADELKDQCAALDSFFTMELPEYVYWFERQGRDGQDISFNVVPVDVAPIMRGMLFSRPPVIITSATLAVDGNIGYFQHRLGAEEARTLILDTPFDFSRQVTLHICNHMPDPRAAAEAFQEEAAKYIQHYLRLTHGRAFVLFTSYNMMHEIAMRLEDFCAEEHLTMMIQGEGMTPRKMLESFKQTEGAVILGTASFWTGVDVPGDALSNVIITRLPFAVPDHPLSAARTEKAEREGRNSFFEYSLPDAVLKFRQGFGRLIRTKDDTGIVVILDSRIVTKRYGRVFLNSIPACPVEMF</sequence>
<dbReference type="Proteomes" id="UP001238163">
    <property type="component" value="Unassembled WGS sequence"/>
</dbReference>
<dbReference type="GO" id="GO:0005524">
    <property type="term" value="F:ATP binding"/>
    <property type="evidence" value="ECO:0007669"/>
    <property type="project" value="UniProtKB-KW"/>
</dbReference>
<evidence type="ECO:0000256" key="4">
    <source>
        <dbReference type="ARBA" id="ARBA00022840"/>
    </source>
</evidence>
<dbReference type="GO" id="GO:0016818">
    <property type="term" value="F:hydrolase activity, acting on acid anhydrides, in phosphorus-containing anhydrides"/>
    <property type="evidence" value="ECO:0007669"/>
    <property type="project" value="InterPro"/>
</dbReference>
<keyword evidence="3 9" id="KW-0378">Hydrolase</keyword>
<dbReference type="PANTHER" id="PTHR11472">
    <property type="entry name" value="DNA REPAIR DEAD HELICASE RAD3/XP-D SUBFAMILY MEMBER"/>
    <property type="match status" value="1"/>
</dbReference>
<dbReference type="PROSITE" id="PS51193">
    <property type="entry name" value="HELICASE_ATP_BIND_2"/>
    <property type="match status" value="1"/>
</dbReference>